<comment type="caution">
    <text evidence="1">The sequence shown here is derived from an EMBL/GenBank/DDBJ whole genome shotgun (WGS) entry which is preliminary data.</text>
</comment>
<gene>
    <name evidence="1" type="ORF">WJ96_06760</name>
</gene>
<dbReference type="EMBL" id="LPBJ01000047">
    <property type="protein sequence ID" value="KVP98222.1"/>
    <property type="molecule type" value="Genomic_DNA"/>
</dbReference>
<protein>
    <submittedName>
        <fullName evidence="1">Uncharacterized protein</fullName>
    </submittedName>
</protein>
<sequence>MRKVASGPLKAVNMMTGIEKLVAEWKIVVFDKREIVLYDPAVKFDMTSLCYGFMLAKGLDAISAAEMVAEVDRAKLL</sequence>
<evidence type="ECO:0000313" key="1">
    <source>
        <dbReference type="EMBL" id="KVP98222.1"/>
    </source>
</evidence>
<dbReference type="Proteomes" id="UP000056453">
    <property type="component" value="Unassembled WGS sequence"/>
</dbReference>
<organism evidence="1 2">
    <name type="scientific">Burkholderia ubonensis</name>
    <dbReference type="NCBI Taxonomy" id="101571"/>
    <lineage>
        <taxon>Bacteria</taxon>
        <taxon>Pseudomonadati</taxon>
        <taxon>Pseudomonadota</taxon>
        <taxon>Betaproteobacteria</taxon>
        <taxon>Burkholderiales</taxon>
        <taxon>Burkholderiaceae</taxon>
        <taxon>Burkholderia</taxon>
        <taxon>Burkholderia cepacia complex</taxon>
    </lineage>
</organism>
<keyword evidence="2" id="KW-1185">Reference proteome</keyword>
<name>A0AAW3MZ26_9BURK</name>
<dbReference type="RefSeq" id="WP_059925348.1">
    <property type="nucleotide sequence ID" value="NZ_LPBG01000047.1"/>
</dbReference>
<dbReference type="AlphaFoldDB" id="A0AAW3MZ26"/>
<proteinExistence type="predicted"/>
<evidence type="ECO:0000313" key="2">
    <source>
        <dbReference type="Proteomes" id="UP000056453"/>
    </source>
</evidence>
<accession>A0AAW3MZ26</accession>
<reference evidence="1 2" key="1">
    <citation type="submission" date="2015-11" db="EMBL/GenBank/DDBJ databases">
        <title>Expanding the genomic diversity of Burkholderia species for the development of highly accurate diagnostics.</title>
        <authorList>
            <person name="Sahl J."/>
            <person name="Keim P."/>
            <person name="Wagner D."/>
        </authorList>
    </citation>
    <scope>NUCLEOTIDE SEQUENCE [LARGE SCALE GENOMIC DNA]</scope>
    <source>
        <strain evidence="1 2">MSMB1808WGS</strain>
    </source>
</reference>